<dbReference type="EMBL" id="QKQS01000006">
    <property type="protein sequence ID" value="PZA13635.1"/>
    <property type="molecule type" value="Genomic_DNA"/>
</dbReference>
<reference evidence="3 4" key="1">
    <citation type="submission" date="2018-06" db="EMBL/GenBank/DDBJ databases">
        <title>Draft Whole-Genome Sequence of the purple photosynthetic bacterium Rhodospeudomonas palustris XCP.</title>
        <authorList>
            <person name="Rayyan A."/>
            <person name="Meyer T.E."/>
            <person name="Kyndt J.A."/>
        </authorList>
    </citation>
    <scope>NUCLEOTIDE SEQUENCE [LARGE SCALE GENOMIC DNA]</scope>
    <source>
        <strain evidence="3 4">XCP</strain>
    </source>
</reference>
<accession>A0A323ULY3</accession>
<keyword evidence="2" id="KW-0812">Transmembrane</keyword>
<feature type="region of interest" description="Disordered" evidence="1">
    <location>
        <begin position="1"/>
        <end position="38"/>
    </location>
</feature>
<dbReference type="SUPFAM" id="SSF54523">
    <property type="entry name" value="Pili subunits"/>
    <property type="match status" value="1"/>
</dbReference>
<dbReference type="AlphaFoldDB" id="A0A323ULY3"/>
<gene>
    <name evidence="3" type="ORF">DNX69_04590</name>
</gene>
<feature type="compositionally biased region" description="Polar residues" evidence="1">
    <location>
        <begin position="8"/>
        <end position="17"/>
    </location>
</feature>
<dbReference type="InterPro" id="IPR045584">
    <property type="entry name" value="Pilin-like"/>
</dbReference>
<sequence>MCTDSRESTVPTISARSVPTGRRAGPARPPISPRPRTECDGGEAGFTLLEIVCVLAIVGLLAAIVLPRVPVSTSRARLEAYAVEIAALLKADRNAAIMRQGTVAAEIDASSRKVSSGASDRVIRVPDDVTMEALLPRQCNGRLALSAISFFATGMSCGGAIRLMRPSGGFEVRVNWLTGGIDIVGRSL</sequence>
<dbReference type="Proteomes" id="UP000248134">
    <property type="component" value="Unassembled WGS sequence"/>
</dbReference>
<proteinExistence type="predicted"/>
<keyword evidence="2" id="KW-1133">Transmembrane helix</keyword>
<dbReference type="Pfam" id="PF07963">
    <property type="entry name" value="N_methyl"/>
    <property type="match status" value="1"/>
</dbReference>
<keyword evidence="2" id="KW-0472">Membrane</keyword>
<evidence type="ECO:0000313" key="3">
    <source>
        <dbReference type="EMBL" id="PZA13635.1"/>
    </source>
</evidence>
<dbReference type="InterPro" id="IPR012902">
    <property type="entry name" value="N_methyl_site"/>
</dbReference>
<dbReference type="Gene3D" id="3.30.700.10">
    <property type="entry name" value="Glycoprotein, Type 4 Pilin"/>
    <property type="match status" value="1"/>
</dbReference>
<dbReference type="NCBIfam" id="TIGR02532">
    <property type="entry name" value="IV_pilin_GFxxxE"/>
    <property type="match status" value="1"/>
</dbReference>
<organism evidence="3 4">
    <name type="scientific">Rhodopseudomonas palustris</name>
    <dbReference type="NCBI Taxonomy" id="1076"/>
    <lineage>
        <taxon>Bacteria</taxon>
        <taxon>Pseudomonadati</taxon>
        <taxon>Pseudomonadota</taxon>
        <taxon>Alphaproteobacteria</taxon>
        <taxon>Hyphomicrobiales</taxon>
        <taxon>Nitrobacteraceae</taxon>
        <taxon>Rhodopseudomonas</taxon>
    </lineage>
</organism>
<dbReference type="OrthoDB" id="7366901at2"/>
<evidence type="ECO:0000313" key="4">
    <source>
        <dbReference type="Proteomes" id="UP000248134"/>
    </source>
</evidence>
<comment type="caution">
    <text evidence="3">The sequence shown here is derived from an EMBL/GenBank/DDBJ whole genome shotgun (WGS) entry which is preliminary data.</text>
</comment>
<name>A0A323ULY3_RHOPL</name>
<evidence type="ECO:0000256" key="2">
    <source>
        <dbReference type="SAM" id="Phobius"/>
    </source>
</evidence>
<protein>
    <submittedName>
        <fullName evidence="3">Type II secretion system protein GspH</fullName>
    </submittedName>
</protein>
<feature type="transmembrane region" description="Helical" evidence="2">
    <location>
        <begin position="44"/>
        <end position="66"/>
    </location>
</feature>
<evidence type="ECO:0000256" key="1">
    <source>
        <dbReference type="SAM" id="MobiDB-lite"/>
    </source>
</evidence>